<dbReference type="InterPro" id="IPR001173">
    <property type="entry name" value="Glyco_trans_2-like"/>
</dbReference>
<evidence type="ECO:0000256" key="3">
    <source>
        <dbReference type="ARBA" id="ARBA00022679"/>
    </source>
</evidence>
<dbReference type="Proteomes" id="UP000078224">
    <property type="component" value="Unassembled WGS sequence"/>
</dbReference>
<keyword evidence="2 5" id="KW-0328">Glycosyltransferase</keyword>
<proteinExistence type="inferred from homology"/>
<organism evidence="5 6">
    <name type="scientific">Providencia heimbachae ATCC 35613</name>
    <dbReference type="NCBI Taxonomy" id="1354272"/>
    <lineage>
        <taxon>Bacteria</taxon>
        <taxon>Pseudomonadati</taxon>
        <taxon>Pseudomonadota</taxon>
        <taxon>Gammaproteobacteria</taxon>
        <taxon>Enterobacterales</taxon>
        <taxon>Morganellaceae</taxon>
        <taxon>Providencia</taxon>
    </lineage>
</organism>
<dbReference type="Gene3D" id="3.90.550.10">
    <property type="entry name" value="Spore Coat Polysaccharide Biosynthesis Protein SpsA, Chain A"/>
    <property type="match status" value="1"/>
</dbReference>
<dbReference type="GO" id="GO:0016757">
    <property type="term" value="F:glycosyltransferase activity"/>
    <property type="evidence" value="ECO:0007669"/>
    <property type="project" value="UniProtKB-KW"/>
</dbReference>
<sequence>MIKFTVLLSVYKNESAEYLNDAFNSILIYQTVLPNEVILIKDGRLSSELDDLIYHWSKQYPKIMKVIELKENVGLGKALNEGLKYCSYNWVFRMDTDDYCMPDRFEKQLLYIHFNPNIVLLGSCIEEFDSTMSRSLGYRNVPCSHNDILKYVNQRNPFNHMTVAFRKDIIELVGGYQHHLYMEDYNLWIRVIAAGYKVANLQDSLVKVRCGDSMVKRRKGITYIKSEFQLAKLKIEKKIDTPLNSYLNFTLRSIPRLLPTSILSKIYKKLRK</sequence>
<evidence type="ECO:0000313" key="6">
    <source>
        <dbReference type="Proteomes" id="UP000078224"/>
    </source>
</evidence>
<gene>
    <name evidence="5" type="ORF">M998_1530</name>
</gene>
<keyword evidence="6" id="KW-1185">Reference proteome</keyword>
<keyword evidence="3 5" id="KW-0808">Transferase</keyword>
<dbReference type="PANTHER" id="PTHR43685:SF5">
    <property type="entry name" value="GLYCOSYLTRANSFERASE EPSE-RELATED"/>
    <property type="match status" value="1"/>
</dbReference>
<evidence type="ECO:0000259" key="4">
    <source>
        <dbReference type="Pfam" id="PF00535"/>
    </source>
</evidence>
<dbReference type="EC" id="2.4.1.-" evidence="5"/>
<evidence type="ECO:0000313" key="5">
    <source>
        <dbReference type="EMBL" id="OAT52668.1"/>
    </source>
</evidence>
<reference evidence="5 6" key="1">
    <citation type="submission" date="2016-04" db="EMBL/GenBank/DDBJ databases">
        <title>ATOL: Assembling a taxonomically balanced genome-scale reconstruction of the evolutionary history of the Enterobacteriaceae.</title>
        <authorList>
            <person name="Plunkett G.III."/>
            <person name="Neeno-Eckwall E.C."/>
            <person name="Glasner J.D."/>
            <person name="Perna N.T."/>
        </authorList>
    </citation>
    <scope>NUCLEOTIDE SEQUENCE [LARGE SCALE GENOMIC DNA]</scope>
    <source>
        <strain evidence="5 6">ATCC 35613</strain>
    </source>
</reference>
<accession>A0A1B7JXQ5</accession>
<dbReference type="EMBL" id="LXEW01000022">
    <property type="protein sequence ID" value="OAT52668.1"/>
    <property type="molecule type" value="Genomic_DNA"/>
</dbReference>
<feature type="domain" description="Glycosyltransferase 2-like" evidence="4">
    <location>
        <begin position="11"/>
        <end position="167"/>
    </location>
</feature>
<comment type="caution">
    <text evidence="5">The sequence shown here is derived from an EMBL/GenBank/DDBJ whole genome shotgun (WGS) entry which is preliminary data.</text>
</comment>
<dbReference type="PATRIC" id="fig|1354272.4.peg.1554"/>
<name>A0A1B7JXQ5_9GAMM</name>
<dbReference type="AlphaFoldDB" id="A0A1B7JXQ5"/>
<protein>
    <submittedName>
        <fullName evidence="5">Glycosyltransferase</fullName>
        <ecNumber evidence="5">2.4.1.-</ecNumber>
    </submittedName>
</protein>
<dbReference type="RefSeq" id="WP_068908265.1">
    <property type="nucleotide sequence ID" value="NZ_LXEW01000022.1"/>
</dbReference>
<dbReference type="OrthoDB" id="9801954at2"/>
<dbReference type="Pfam" id="PF00535">
    <property type="entry name" value="Glycos_transf_2"/>
    <property type="match status" value="1"/>
</dbReference>
<evidence type="ECO:0000256" key="1">
    <source>
        <dbReference type="ARBA" id="ARBA00006739"/>
    </source>
</evidence>
<dbReference type="InterPro" id="IPR050834">
    <property type="entry name" value="Glycosyltransf_2"/>
</dbReference>
<comment type="similarity">
    <text evidence="1">Belongs to the glycosyltransferase 2 family.</text>
</comment>
<dbReference type="SUPFAM" id="SSF53448">
    <property type="entry name" value="Nucleotide-diphospho-sugar transferases"/>
    <property type="match status" value="1"/>
</dbReference>
<evidence type="ECO:0000256" key="2">
    <source>
        <dbReference type="ARBA" id="ARBA00022676"/>
    </source>
</evidence>
<dbReference type="PANTHER" id="PTHR43685">
    <property type="entry name" value="GLYCOSYLTRANSFERASE"/>
    <property type="match status" value="1"/>
</dbReference>
<dbReference type="InterPro" id="IPR029044">
    <property type="entry name" value="Nucleotide-diphossugar_trans"/>
</dbReference>